<keyword evidence="2" id="KW-0732">Signal</keyword>
<evidence type="ECO:0000256" key="2">
    <source>
        <dbReference type="SAM" id="SignalP"/>
    </source>
</evidence>
<protein>
    <recommendedName>
        <fullName evidence="5">Secreted protein</fullName>
    </recommendedName>
</protein>
<evidence type="ECO:0008006" key="5">
    <source>
        <dbReference type="Google" id="ProtNLM"/>
    </source>
</evidence>
<evidence type="ECO:0000313" key="4">
    <source>
        <dbReference type="Proteomes" id="UP001585080"/>
    </source>
</evidence>
<comment type="caution">
    <text evidence="3">The sequence shown here is derived from an EMBL/GenBank/DDBJ whole genome shotgun (WGS) entry which is preliminary data.</text>
</comment>
<feature type="transmembrane region" description="Helical" evidence="1">
    <location>
        <begin position="149"/>
        <end position="172"/>
    </location>
</feature>
<proteinExistence type="predicted"/>
<keyword evidence="1" id="KW-0472">Membrane</keyword>
<dbReference type="Proteomes" id="UP001585080">
    <property type="component" value="Unassembled WGS sequence"/>
</dbReference>
<dbReference type="EMBL" id="JAYMRP010000012">
    <property type="protein sequence ID" value="MFB8774246.1"/>
    <property type="molecule type" value="Genomic_DNA"/>
</dbReference>
<accession>A0ABV5EBL3</accession>
<name>A0ABV5EBL3_9ACTN</name>
<keyword evidence="4" id="KW-1185">Reference proteome</keyword>
<keyword evidence="1" id="KW-1133">Transmembrane helix</keyword>
<reference evidence="3 4" key="1">
    <citation type="submission" date="2024-01" db="EMBL/GenBank/DDBJ databases">
        <title>Genome mining of biosynthetic gene clusters to explore secondary metabolites of Streptomyces sp.</title>
        <authorList>
            <person name="Baig A."/>
            <person name="Ajitkumar Shintre N."/>
            <person name="Kumar H."/>
            <person name="Anbarasu A."/>
            <person name="Ramaiah S."/>
        </authorList>
    </citation>
    <scope>NUCLEOTIDE SEQUENCE [LARGE SCALE GENOMIC DNA]</scope>
    <source>
        <strain evidence="3 4">A57</strain>
    </source>
</reference>
<feature type="signal peptide" evidence="2">
    <location>
        <begin position="1"/>
        <end position="32"/>
    </location>
</feature>
<evidence type="ECO:0000256" key="1">
    <source>
        <dbReference type="SAM" id="Phobius"/>
    </source>
</evidence>
<keyword evidence="1" id="KW-0812">Transmembrane</keyword>
<feature type="chain" id="PRO_5046790391" description="Secreted protein" evidence="2">
    <location>
        <begin position="33"/>
        <end position="182"/>
    </location>
</feature>
<organism evidence="3 4">
    <name type="scientific">Streptomyces broussonetiae</name>
    <dbReference type="NCBI Taxonomy" id="2686304"/>
    <lineage>
        <taxon>Bacteria</taxon>
        <taxon>Bacillati</taxon>
        <taxon>Actinomycetota</taxon>
        <taxon>Actinomycetes</taxon>
        <taxon>Kitasatosporales</taxon>
        <taxon>Streptomycetaceae</taxon>
        <taxon>Streptomyces</taxon>
    </lineage>
</organism>
<sequence length="182" mass="17977">MRTIKPLARTGLTVAAAAALPLALAAVPTATAASGISVSTSGSTVSVTTSACSNQISGNWGTASLLNSSQANFSQGRQVPLSGTSALQSAAWSNVSPGTYTVIVICADSTTAGTQSVIVSSPPVSPTPTATASPSRGVMGGFGSTTKDYGTVTLVAGGVLVAAGAGATAWFLRRRASRPYRL</sequence>
<evidence type="ECO:0000313" key="3">
    <source>
        <dbReference type="EMBL" id="MFB8774246.1"/>
    </source>
</evidence>
<dbReference type="RefSeq" id="WP_376732990.1">
    <property type="nucleotide sequence ID" value="NZ_JAYMRP010000012.1"/>
</dbReference>
<gene>
    <name evidence="3" type="ORF">VSS16_16165</name>
</gene>